<proteinExistence type="inferred from homology"/>
<dbReference type="PIRSF" id="PIRSF017082">
    <property type="entry name" value="YflP"/>
    <property type="match status" value="1"/>
</dbReference>
<dbReference type="EMBL" id="AGUF01000040">
    <property type="protein sequence ID" value="EHK66495.1"/>
    <property type="molecule type" value="Genomic_DNA"/>
</dbReference>
<dbReference type="Proteomes" id="UP000003113">
    <property type="component" value="Unassembled WGS sequence"/>
</dbReference>
<dbReference type="Gene3D" id="3.40.190.150">
    <property type="entry name" value="Bordetella uptake gene, domain 1"/>
    <property type="match status" value="1"/>
</dbReference>
<dbReference type="SUPFAM" id="SSF53850">
    <property type="entry name" value="Periplasmic binding protein-like II"/>
    <property type="match status" value="1"/>
</dbReference>
<reference evidence="3 4" key="1">
    <citation type="journal article" date="2012" name="J. Bacteriol.">
        <title>Genome sequence of the highly efficient arsenite-oxidizing bacterium Achromobacter arsenitoxydans SY8.</title>
        <authorList>
            <person name="Li X."/>
            <person name="Hu Y."/>
            <person name="Gong J."/>
            <person name="Lin Y."/>
            <person name="Johnstone L."/>
            <person name="Rensing C."/>
            <person name="Wang G."/>
        </authorList>
    </citation>
    <scope>NUCLEOTIDE SEQUENCE [LARGE SCALE GENOMIC DNA]</scope>
    <source>
        <strain evidence="3 4">SY8</strain>
    </source>
</reference>
<dbReference type="OrthoDB" id="8899388at2"/>
<protein>
    <submittedName>
        <fullName evidence="3">Uncharacterized protein</fullName>
    </submittedName>
</protein>
<dbReference type="RefSeq" id="WP_008161578.1">
    <property type="nucleotide sequence ID" value="NZ_AGUF01000040.1"/>
</dbReference>
<gene>
    <name evidence="3" type="ORF">KYC_10121</name>
</gene>
<feature type="signal peptide" evidence="2">
    <location>
        <begin position="1"/>
        <end position="24"/>
    </location>
</feature>
<dbReference type="PANTHER" id="PTHR42928">
    <property type="entry name" value="TRICARBOXYLATE-BINDING PROTEIN"/>
    <property type="match status" value="1"/>
</dbReference>
<organism evidence="3 4">
    <name type="scientific">Achromobacter arsenitoxydans SY8</name>
    <dbReference type="NCBI Taxonomy" id="477184"/>
    <lineage>
        <taxon>Bacteria</taxon>
        <taxon>Pseudomonadati</taxon>
        <taxon>Pseudomonadota</taxon>
        <taxon>Betaproteobacteria</taxon>
        <taxon>Burkholderiales</taxon>
        <taxon>Alcaligenaceae</taxon>
        <taxon>Achromobacter</taxon>
    </lineage>
</organism>
<keyword evidence="2" id="KW-0732">Signal</keyword>
<dbReference type="PATRIC" id="fig|477184.5.peg.2005"/>
<dbReference type="AlphaFoldDB" id="H0F5I1"/>
<evidence type="ECO:0000313" key="4">
    <source>
        <dbReference type="Proteomes" id="UP000003113"/>
    </source>
</evidence>
<keyword evidence="4" id="KW-1185">Reference proteome</keyword>
<evidence type="ECO:0000313" key="3">
    <source>
        <dbReference type="EMBL" id="EHK66495.1"/>
    </source>
</evidence>
<dbReference type="CDD" id="cd07012">
    <property type="entry name" value="PBP2_Bug_TTT"/>
    <property type="match status" value="1"/>
</dbReference>
<dbReference type="InterPro" id="IPR042100">
    <property type="entry name" value="Bug_dom1"/>
</dbReference>
<evidence type="ECO:0000256" key="2">
    <source>
        <dbReference type="SAM" id="SignalP"/>
    </source>
</evidence>
<dbReference type="Gene3D" id="3.40.190.10">
    <property type="entry name" value="Periplasmic binding protein-like II"/>
    <property type="match status" value="1"/>
</dbReference>
<accession>H0F5I1</accession>
<comment type="similarity">
    <text evidence="1">Belongs to the UPF0065 (bug) family.</text>
</comment>
<dbReference type="STRING" id="477184.KYC_10121"/>
<name>H0F5I1_9BURK</name>
<comment type="caution">
    <text evidence="3">The sequence shown here is derived from an EMBL/GenBank/DDBJ whole genome shotgun (WGS) entry which is preliminary data.</text>
</comment>
<evidence type="ECO:0000256" key="1">
    <source>
        <dbReference type="ARBA" id="ARBA00006987"/>
    </source>
</evidence>
<dbReference type="InterPro" id="IPR005064">
    <property type="entry name" value="BUG"/>
</dbReference>
<dbReference type="Pfam" id="PF03401">
    <property type="entry name" value="TctC"/>
    <property type="match status" value="1"/>
</dbReference>
<dbReference type="PANTHER" id="PTHR42928:SF5">
    <property type="entry name" value="BLR1237 PROTEIN"/>
    <property type="match status" value="1"/>
</dbReference>
<sequence length="326" mass="34022">MNRLNFAVRTIAIGLGLAASNSFAAEGYPTQPVKMIVGYAPGGSVDTFARIVAPKLGAELGQPIVIENVPGAGGIIAVTRAVNAKPDGYTILMGIVSDVVIAPLVQNSAKYTYKDLTAIAPLGISGVGLVANPQLGIRTFGDLIRRAKAEPGKLTYGATGVGSLPAIAMESFKKTTGADITFIPYASASKIATDVIGGNVDLAISGLPALLEFIKSGRVTPIGVMSHERDIGNLEMPSAGETPELKGMDYYFWTGIFAPGETPEPVVKKLNAAFARVMAQPDVQERFKALGVKVSPPTSPGQFGQFVANSHQQWATAIQEAGVPKQ</sequence>
<feature type="chain" id="PRO_5003532118" evidence="2">
    <location>
        <begin position="25"/>
        <end position="326"/>
    </location>
</feature>
<dbReference type="eggNOG" id="COG3181">
    <property type="taxonomic scope" value="Bacteria"/>
</dbReference>